<dbReference type="AlphaFoldDB" id="A0A4P8IY59"/>
<dbReference type="RefSeq" id="WP_137334917.1">
    <property type="nucleotide sequence ID" value="NZ_CP040078.1"/>
</dbReference>
<dbReference type="EMBL" id="CP040078">
    <property type="protein sequence ID" value="QCP52144.1"/>
    <property type="molecule type" value="Genomic_DNA"/>
</dbReference>
<gene>
    <name evidence="3" type="ORF">FAZ95_23435</name>
</gene>
<evidence type="ECO:0000313" key="3">
    <source>
        <dbReference type="EMBL" id="QCP52144.1"/>
    </source>
</evidence>
<organism evidence="3 4">
    <name type="scientific">Trinickia violacea</name>
    <dbReference type="NCBI Taxonomy" id="2571746"/>
    <lineage>
        <taxon>Bacteria</taxon>
        <taxon>Pseudomonadati</taxon>
        <taxon>Pseudomonadota</taxon>
        <taxon>Betaproteobacteria</taxon>
        <taxon>Burkholderiales</taxon>
        <taxon>Burkholderiaceae</taxon>
        <taxon>Trinickia</taxon>
    </lineage>
</organism>
<feature type="region of interest" description="Disordered" evidence="1">
    <location>
        <begin position="70"/>
        <end position="95"/>
    </location>
</feature>
<name>A0A4P8IY59_9BURK</name>
<dbReference type="OrthoDB" id="9133844at2"/>
<feature type="signal peptide" evidence="2">
    <location>
        <begin position="1"/>
        <end position="23"/>
    </location>
</feature>
<sequence length="95" mass="9713">MKSKLIATLLLAATASLAAPAFASNYGPAPFYRPEVGAPSSQSGPSVRTLAEEHNTAAATYGAVGGVADSSISRSGSRRAFQGQDDGPRGLYRGR</sequence>
<evidence type="ECO:0000256" key="2">
    <source>
        <dbReference type="SAM" id="SignalP"/>
    </source>
</evidence>
<accession>A0A4P8IY59</accession>
<proteinExistence type="predicted"/>
<reference evidence="3 4" key="1">
    <citation type="submission" date="2019-05" db="EMBL/GenBank/DDBJ databases">
        <title>Burkholderia sp. DHOD12, isolated from subtropical forest soil.</title>
        <authorList>
            <person name="Gao Z.-H."/>
            <person name="Qiu L.-H."/>
        </authorList>
    </citation>
    <scope>NUCLEOTIDE SEQUENCE [LARGE SCALE GENOMIC DNA]</scope>
    <source>
        <strain evidence="3 4">DHOD12</strain>
    </source>
</reference>
<dbReference type="KEGG" id="tvl:FAZ95_23435"/>
<protein>
    <recommendedName>
        <fullName evidence="5">DUF4148 domain-containing protein</fullName>
    </recommendedName>
</protein>
<keyword evidence="2" id="KW-0732">Signal</keyword>
<keyword evidence="4" id="KW-1185">Reference proteome</keyword>
<feature type="chain" id="PRO_5020325035" description="DUF4148 domain-containing protein" evidence="2">
    <location>
        <begin position="24"/>
        <end position="95"/>
    </location>
</feature>
<dbReference type="Proteomes" id="UP000298656">
    <property type="component" value="Chromosome 2"/>
</dbReference>
<evidence type="ECO:0008006" key="5">
    <source>
        <dbReference type="Google" id="ProtNLM"/>
    </source>
</evidence>
<evidence type="ECO:0000256" key="1">
    <source>
        <dbReference type="SAM" id="MobiDB-lite"/>
    </source>
</evidence>
<evidence type="ECO:0000313" key="4">
    <source>
        <dbReference type="Proteomes" id="UP000298656"/>
    </source>
</evidence>